<dbReference type="Gene3D" id="3.10.129.110">
    <property type="entry name" value="Polyketide synthase dehydratase"/>
    <property type="match status" value="1"/>
</dbReference>
<protein>
    <recommendedName>
        <fullName evidence="14">Polyketide synthase</fullName>
    </recommendedName>
</protein>
<dbReference type="Proteomes" id="UP000760494">
    <property type="component" value="Unassembled WGS sequence"/>
</dbReference>
<evidence type="ECO:0000256" key="3">
    <source>
        <dbReference type="ARBA" id="ARBA00022679"/>
    </source>
</evidence>
<feature type="domain" description="Carrier" evidence="9">
    <location>
        <begin position="2289"/>
        <end position="2363"/>
    </location>
</feature>
<dbReference type="SMART" id="SM00823">
    <property type="entry name" value="PKS_PP"/>
    <property type="match status" value="1"/>
</dbReference>
<dbReference type="Pfam" id="PF00109">
    <property type="entry name" value="ketoacyl-synt"/>
    <property type="match status" value="1"/>
</dbReference>
<evidence type="ECO:0000256" key="6">
    <source>
        <dbReference type="ARBA" id="ARBA00023268"/>
    </source>
</evidence>
<feature type="region of interest" description="C-terminal hotdog fold" evidence="8">
    <location>
        <begin position="1108"/>
        <end position="1255"/>
    </location>
</feature>
<dbReference type="Gene3D" id="3.30.70.3290">
    <property type="match status" value="1"/>
</dbReference>
<name>A0A9Q9UCG8_FUSFU</name>
<dbReference type="InterPro" id="IPR016035">
    <property type="entry name" value="Acyl_Trfase/lysoPLipase"/>
</dbReference>
<dbReference type="PANTHER" id="PTHR43775">
    <property type="entry name" value="FATTY ACID SYNTHASE"/>
    <property type="match status" value="1"/>
</dbReference>
<evidence type="ECO:0000256" key="4">
    <source>
        <dbReference type="ARBA" id="ARBA00022857"/>
    </source>
</evidence>
<dbReference type="Pfam" id="PF23114">
    <property type="entry name" value="NAD-bd_HRPKS_sdrA"/>
    <property type="match status" value="1"/>
</dbReference>
<dbReference type="InterPro" id="IPR049900">
    <property type="entry name" value="PKS_mFAS_DH"/>
</dbReference>
<keyword evidence="7" id="KW-0012">Acyltransferase</keyword>
<dbReference type="InterPro" id="IPR036736">
    <property type="entry name" value="ACP-like_sf"/>
</dbReference>
<dbReference type="CDD" id="cd05195">
    <property type="entry name" value="enoyl_red"/>
    <property type="match status" value="1"/>
</dbReference>
<dbReference type="InterPro" id="IPR020806">
    <property type="entry name" value="PKS_PP-bd"/>
</dbReference>
<keyword evidence="6" id="KW-0511">Multifunctional enzyme</keyword>
<evidence type="ECO:0000313" key="12">
    <source>
        <dbReference type="EMBL" id="VTT73675.1"/>
    </source>
</evidence>
<dbReference type="InterPro" id="IPR056501">
    <property type="entry name" value="NAD-bd_HRPKS_sdrA"/>
</dbReference>
<dbReference type="Gene3D" id="3.40.366.10">
    <property type="entry name" value="Malonyl-Coenzyme A Acyl Carrier Protein, domain 2"/>
    <property type="match status" value="1"/>
</dbReference>
<dbReference type="SMART" id="SM00826">
    <property type="entry name" value="PKS_DH"/>
    <property type="match status" value="1"/>
</dbReference>
<evidence type="ECO:0000256" key="2">
    <source>
        <dbReference type="ARBA" id="ARBA00022553"/>
    </source>
</evidence>
<dbReference type="GO" id="GO:0044550">
    <property type="term" value="P:secondary metabolite biosynthetic process"/>
    <property type="evidence" value="ECO:0007669"/>
    <property type="project" value="TreeGrafter"/>
</dbReference>
<sequence length="2370" mass="260278">MEDDIAIVGIGLRFPGDASSPEELWKVLERGESQWSEFPKDRLNIDGYYHPSGDRQGSISFRGAHFIKGNFASFDASFFSISAEDAKAIDPQQRILLEASYEALENGKSSSAKIPVLVETDDGTLAGIRKEDIDGSDAAVYVGSFVKDYEQVCLRDPDWQPQYAATGNGIAIMANRISHFFNLHGPSMTIDTGCSGSLVSVHLASQSLRAKETSLAIAAGAGMILTPNTMMPMTALNFLSPDGKCFTFDSRANGYGRGEGIGVVVMKRLSDAIRDNDTIRAVIRATKVNQDGHTTGITLPSKEAQVANIKSVYESAGIDFSQTGYVECHGTGTKAGDWRELKAISESLCTVRDIDNPIVVGSIKPNIGHLEGAAGVAGLIKGVLTLEHAKIPPNINFEKPNPDIDFKEWKVKVPTGLLDWPVSGLRRVSVNCFGFGGTNAHVIMDEAPRYLSARGLRGNHNSFEAITSCRRTSNTKAVFEPQLFVFSSHDKLGVRRIMESHIPYLESQGEEDTAFLHNYAYTLGSRRSNLEWKHAVVAKSREELIAKLQVIDESSFKRALKKKQPNICFVFCGQSAQFAQMGKDLLPFEAFRDALEAGSRYMKNKLASEFDLLEEILKDEAETRISDSRISQPATTAIQMALVDLLDSFHITPNYVIGHSSGEIAAAYASGALTKEEAWEVAYYRGLVASSLTIEQTGTQGSMMVVGLSVVDLDESYDEKKYPCELACVNGPRSVTLSGRKENIEGAFKELSAKGIFCRILPVKVAYHSSDMLKIEKEYKSALGLINPRQHRRSVTMFSSVTGEKINGHKLDNKYWALNLVSPVVFMSAMSTMLQLPSDKSADIIVELSPSSTLRSPVLDIITFFGFPNPPRYSTILDRKIHGALSLLGTMAELWACGCKFNMEKVVTRGSYQIPLKPLADLPPYPWNHTRSYWHESHLGEATRFREFPRQDLIGAPTADAISFEPRWRGFLRIAENPWIQDHQIQKTTIYPAAGMIAMALQGACQATKGQENVLGYEIINMRIERAMIVPATTHGLEMAMNFKSVSCTSVHSSRGIAFEFCIYSKQLNSSWEQNATGRIEVRYKRGHWKTAFQNHREEFELLKGSCLEPVVPRQLYELLDIVGINYGSLFQNIIHIRKSKGACVTKIRIPDTRSKMPAKFEYDHLIHPATLDSIFQTPFAIESEPMVPSFIESIFVSAEVSSDINKEFDGYSTATRAGVRDARADIGMAQSGWEQPSVIVRGLHFTGISGSSREGDGFLPNNRTLCTQVSWMEDITCSKTEHVEDFVKKLAHKLPGLSILQVDGTPDITQKIVSALTSLEGQRPWLSRYTLAETSLDERTSEIASVFAGTAAEPFIEKRSVDGSEPLPDYDLILICSRSEIDIAKLSSHLKRPGYIMENCPDGNPELDEIVSLDYNQLDGEKMEIKFKVNRKNPTEDRLSVPDVVILLPDNPPSETQWLAEKLIVERQASVQMRTMQLNEVLSSPSRLKNKITISLLDFSVGSNAGASIYNWTETEFNAFHSIHQAAKGILWISRSVHMDPMNPKGAPVIALARTLMSEEPLKTFVTFDLSLSTPLNSSSAIQNINKIFLQAFVADQGSGPRELEYAERNGVVCVPRLVPIGPLNDVVENGISSKITQVSFHGYPRHLKLHISKPGPTDDSLVFAAGTRYAPQPREVEVIFESAPLDFIDLETAMGKTLESEVGSEICGRIGRIGRNVSGFMTGDLVSGLVTSGSVQSNVNIDSRFVSKWSSRLSFSHFVKAFHCFDKVGRLGRGKSVLIHAGASGVGMAAIKVAFALSAEVFATVMGPNSEKQRTFLEEVGVKKANIVNADSDPFTTVVRNRSGHGVDLVYNATQRHIEDNFKCVRRGGIVVQFSCRLPSPPPVHVLSSDVSLVNFDLQNMLKYDADYVGELVKELGRRVESSSDDLGNDLPLPVPITNIDIKRIKKAFKLIEKDPFFGLVSITGGPDATPQVDMAIKKTIKPLHQALSGTDTYLLAGGLGGLGRSICELLVRNGARHIAFLSRTGTSSEASQRLFKDLCNEGIDARVYMVDICDAKALTKVMKEEICQEMPPIKGVFQCAATIKDSIFSNMTYSDWTEAIRPKTIGSDNLVQAISAISEDPFFIFLASSAGVIGNRGQANYAAGNCFEDALALNLRLEGKHAVSIDLGPVLGAGMLADDEEILDILRASGFYGIRHEDFLTMITHAITAEIFPETPMPGRVIMGIGSGGLIRQNQPADPYWSRTALYSYLNLVDTPSPDLRVVDASNDFDLKSLLSCCSSTDVAAEIVTTGLSLMLSRAMNMLPEEIDTGKPPNVYGVDSLVAVGVRNWVVTNCGVEVSVFDVLSDKTVAELAGEIARRGGFGDEDK</sequence>
<dbReference type="Pfam" id="PF16197">
    <property type="entry name" value="KAsynt_C_assoc"/>
    <property type="match status" value="1"/>
</dbReference>
<keyword evidence="4" id="KW-0521">NADP</keyword>
<feature type="domain" description="PKS/mFAS DH" evidence="11">
    <location>
        <begin position="951"/>
        <end position="1255"/>
    </location>
</feature>
<dbReference type="InterPro" id="IPR016036">
    <property type="entry name" value="Malonyl_transacylase_ACP-bd"/>
</dbReference>
<keyword evidence="5" id="KW-0560">Oxidoreductase</keyword>
<dbReference type="PANTHER" id="PTHR43775:SF29">
    <property type="entry name" value="ASPERFURANONE POLYKETIDE SYNTHASE AFOG-RELATED"/>
    <property type="match status" value="1"/>
</dbReference>
<dbReference type="GO" id="GO:0031177">
    <property type="term" value="F:phosphopantetheine binding"/>
    <property type="evidence" value="ECO:0007669"/>
    <property type="project" value="InterPro"/>
</dbReference>
<evidence type="ECO:0000259" key="11">
    <source>
        <dbReference type="PROSITE" id="PS52019"/>
    </source>
</evidence>
<dbReference type="Pfam" id="PF08659">
    <property type="entry name" value="KR"/>
    <property type="match status" value="1"/>
</dbReference>
<dbReference type="SUPFAM" id="SSF55048">
    <property type="entry name" value="Probable ACP-binding domain of malonyl-CoA ACP transacylase"/>
    <property type="match status" value="1"/>
</dbReference>
<dbReference type="Gene3D" id="3.40.50.720">
    <property type="entry name" value="NAD(P)-binding Rossmann-like Domain"/>
    <property type="match status" value="2"/>
</dbReference>
<reference evidence="12" key="1">
    <citation type="submission" date="2019-05" db="EMBL/GenBank/DDBJ databases">
        <authorList>
            <person name="Piombo E."/>
        </authorList>
    </citation>
    <scope>NUCLEOTIDE SEQUENCE</scope>
    <source>
        <strain evidence="12">C2S</strain>
    </source>
</reference>
<dbReference type="Gene3D" id="1.10.1200.10">
    <property type="entry name" value="ACP-like"/>
    <property type="match status" value="1"/>
</dbReference>
<dbReference type="SMART" id="SM00827">
    <property type="entry name" value="PKS_AT"/>
    <property type="match status" value="1"/>
</dbReference>
<dbReference type="SUPFAM" id="SSF50129">
    <property type="entry name" value="GroES-like"/>
    <property type="match status" value="1"/>
</dbReference>
<dbReference type="GO" id="GO:0006633">
    <property type="term" value="P:fatty acid biosynthetic process"/>
    <property type="evidence" value="ECO:0007669"/>
    <property type="project" value="TreeGrafter"/>
</dbReference>
<feature type="region of interest" description="N-terminal hotdog fold" evidence="8">
    <location>
        <begin position="951"/>
        <end position="1087"/>
    </location>
</feature>
<dbReference type="Pfam" id="PF14765">
    <property type="entry name" value="PS-DH"/>
    <property type="match status" value="1"/>
</dbReference>
<dbReference type="SMART" id="SM00829">
    <property type="entry name" value="PKS_ER"/>
    <property type="match status" value="1"/>
</dbReference>
<dbReference type="InterPro" id="IPR014030">
    <property type="entry name" value="Ketoacyl_synth_N"/>
</dbReference>
<keyword evidence="2" id="KW-0597">Phosphoprotein</keyword>
<dbReference type="PROSITE" id="PS52004">
    <property type="entry name" value="KS3_2"/>
    <property type="match status" value="1"/>
</dbReference>
<dbReference type="Gene3D" id="3.40.47.10">
    <property type="match status" value="1"/>
</dbReference>
<dbReference type="InterPro" id="IPR013968">
    <property type="entry name" value="PKS_KR"/>
</dbReference>
<dbReference type="InterPro" id="IPR057326">
    <property type="entry name" value="KR_dom"/>
</dbReference>
<dbReference type="InterPro" id="IPR016039">
    <property type="entry name" value="Thiolase-like"/>
</dbReference>
<dbReference type="GO" id="GO:0004312">
    <property type="term" value="F:fatty acid synthase activity"/>
    <property type="evidence" value="ECO:0007669"/>
    <property type="project" value="TreeGrafter"/>
</dbReference>
<feature type="active site" description="Proton donor; for dehydratase activity" evidence="8">
    <location>
        <position position="1173"/>
    </location>
</feature>
<dbReference type="InterPro" id="IPR032821">
    <property type="entry name" value="PKS_assoc"/>
</dbReference>
<dbReference type="EMBL" id="CABFJX010000370">
    <property type="protein sequence ID" value="VTT73675.1"/>
    <property type="molecule type" value="Genomic_DNA"/>
</dbReference>
<accession>A0A9Q9UCG8</accession>
<dbReference type="InterPro" id="IPR014031">
    <property type="entry name" value="Ketoacyl_synth_C"/>
</dbReference>
<dbReference type="PROSITE" id="PS50075">
    <property type="entry name" value="CARRIER"/>
    <property type="match status" value="1"/>
</dbReference>
<keyword evidence="3" id="KW-0808">Transferase</keyword>
<dbReference type="InterPro" id="IPR049552">
    <property type="entry name" value="PKS_DH_N"/>
</dbReference>
<evidence type="ECO:0000313" key="13">
    <source>
        <dbReference type="Proteomes" id="UP000760494"/>
    </source>
</evidence>
<dbReference type="InterPro" id="IPR036291">
    <property type="entry name" value="NAD(P)-bd_dom_sf"/>
</dbReference>
<dbReference type="InterPro" id="IPR014043">
    <property type="entry name" value="Acyl_transferase_dom"/>
</dbReference>
<proteinExistence type="predicted"/>
<evidence type="ECO:0000259" key="9">
    <source>
        <dbReference type="PROSITE" id="PS50075"/>
    </source>
</evidence>
<dbReference type="SMART" id="SM00825">
    <property type="entry name" value="PKS_KS"/>
    <property type="match status" value="1"/>
</dbReference>
<evidence type="ECO:0000256" key="5">
    <source>
        <dbReference type="ARBA" id="ARBA00023002"/>
    </source>
</evidence>
<dbReference type="InterPro" id="IPR020843">
    <property type="entry name" value="ER"/>
</dbReference>
<dbReference type="Pfam" id="PF21089">
    <property type="entry name" value="PKS_DH_N"/>
    <property type="match status" value="1"/>
</dbReference>
<feature type="active site" description="Proton acceptor; for dehydratase activity" evidence="8">
    <location>
        <position position="983"/>
    </location>
</feature>
<dbReference type="Pfam" id="PF02801">
    <property type="entry name" value="Ketoacyl-synt_C"/>
    <property type="match status" value="1"/>
</dbReference>
<feature type="domain" description="Ketosynthase family 3 (KS3)" evidence="10">
    <location>
        <begin position="2"/>
        <end position="446"/>
    </location>
</feature>
<dbReference type="SUPFAM" id="SSF52151">
    <property type="entry name" value="FabD/lysophospholipase-like"/>
    <property type="match status" value="1"/>
</dbReference>
<dbReference type="InterPro" id="IPR011032">
    <property type="entry name" value="GroES-like_sf"/>
</dbReference>
<dbReference type="InterPro" id="IPR042104">
    <property type="entry name" value="PKS_dehydratase_sf"/>
</dbReference>
<dbReference type="InterPro" id="IPR009081">
    <property type="entry name" value="PP-bd_ACP"/>
</dbReference>
<dbReference type="CDD" id="cd00833">
    <property type="entry name" value="PKS"/>
    <property type="match status" value="1"/>
</dbReference>
<evidence type="ECO:0000256" key="7">
    <source>
        <dbReference type="ARBA" id="ARBA00023315"/>
    </source>
</evidence>
<dbReference type="SUPFAM" id="SSF47336">
    <property type="entry name" value="ACP-like"/>
    <property type="match status" value="1"/>
</dbReference>
<organism evidence="12 13">
    <name type="scientific">Fusarium fujikuroi</name>
    <name type="common">Bakanae and foot rot disease fungus</name>
    <name type="synonym">Gibberella fujikuroi</name>
    <dbReference type="NCBI Taxonomy" id="5127"/>
    <lineage>
        <taxon>Eukaryota</taxon>
        <taxon>Fungi</taxon>
        <taxon>Dikarya</taxon>
        <taxon>Ascomycota</taxon>
        <taxon>Pezizomycotina</taxon>
        <taxon>Sordariomycetes</taxon>
        <taxon>Hypocreomycetidae</taxon>
        <taxon>Hypocreales</taxon>
        <taxon>Nectriaceae</taxon>
        <taxon>Fusarium</taxon>
        <taxon>Fusarium fujikuroi species complex</taxon>
    </lineage>
</organism>
<keyword evidence="1" id="KW-0596">Phosphopantetheine</keyword>
<dbReference type="Gene3D" id="3.90.180.10">
    <property type="entry name" value="Medium-chain alcohol dehydrogenases, catalytic domain"/>
    <property type="match status" value="1"/>
</dbReference>
<dbReference type="SMART" id="SM00822">
    <property type="entry name" value="PKS_KR"/>
    <property type="match status" value="1"/>
</dbReference>
<dbReference type="PROSITE" id="PS52019">
    <property type="entry name" value="PKS_MFAS_DH"/>
    <property type="match status" value="1"/>
</dbReference>
<dbReference type="GO" id="GO:0016491">
    <property type="term" value="F:oxidoreductase activity"/>
    <property type="evidence" value="ECO:0007669"/>
    <property type="project" value="UniProtKB-KW"/>
</dbReference>
<dbReference type="InterPro" id="IPR050091">
    <property type="entry name" value="PKS_NRPS_Biosynth_Enz"/>
</dbReference>
<evidence type="ECO:0000256" key="8">
    <source>
        <dbReference type="PROSITE-ProRule" id="PRU01363"/>
    </source>
</evidence>
<dbReference type="Pfam" id="PF00698">
    <property type="entry name" value="Acyl_transf_1"/>
    <property type="match status" value="1"/>
</dbReference>
<dbReference type="InterPro" id="IPR049551">
    <property type="entry name" value="PKS_DH_C"/>
</dbReference>
<dbReference type="SUPFAM" id="SSF53901">
    <property type="entry name" value="Thiolase-like"/>
    <property type="match status" value="1"/>
</dbReference>
<comment type="caution">
    <text evidence="12">The sequence shown here is derived from an EMBL/GenBank/DDBJ whole genome shotgun (WGS) entry which is preliminary data.</text>
</comment>
<evidence type="ECO:0000256" key="1">
    <source>
        <dbReference type="ARBA" id="ARBA00022450"/>
    </source>
</evidence>
<dbReference type="CDD" id="cd05274">
    <property type="entry name" value="KR_FAS_SDR_x"/>
    <property type="match status" value="1"/>
</dbReference>
<dbReference type="InterPro" id="IPR001227">
    <property type="entry name" value="Ac_transferase_dom_sf"/>
</dbReference>
<gene>
    <name evidence="12" type="ORF">C2S_9197</name>
</gene>
<dbReference type="InterPro" id="IPR020807">
    <property type="entry name" value="PKS_DH"/>
</dbReference>
<dbReference type="SUPFAM" id="SSF51735">
    <property type="entry name" value="NAD(P)-binding Rossmann-fold domains"/>
    <property type="match status" value="2"/>
</dbReference>
<dbReference type="InterPro" id="IPR020841">
    <property type="entry name" value="PKS_Beta-ketoAc_synthase_dom"/>
</dbReference>
<evidence type="ECO:0008006" key="14">
    <source>
        <dbReference type="Google" id="ProtNLM"/>
    </source>
</evidence>
<evidence type="ECO:0000259" key="10">
    <source>
        <dbReference type="PROSITE" id="PS52004"/>
    </source>
</evidence>